<keyword evidence="1" id="KW-0472">Membrane</keyword>
<dbReference type="GO" id="GO:0016491">
    <property type="term" value="F:oxidoreductase activity"/>
    <property type="evidence" value="ECO:0007669"/>
    <property type="project" value="InterPro"/>
</dbReference>
<gene>
    <name evidence="3" type="ORF">MPL3365_250043</name>
</gene>
<dbReference type="InterPro" id="IPR041205">
    <property type="entry name" value="ScsC_N"/>
</dbReference>
<evidence type="ECO:0000313" key="3">
    <source>
        <dbReference type="EMBL" id="CDX56904.1"/>
    </source>
</evidence>
<dbReference type="InterPro" id="IPR001853">
    <property type="entry name" value="DSBA-like_thioredoxin_dom"/>
</dbReference>
<dbReference type="InterPro" id="IPR013766">
    <property type="entry name" value="Thioredoxin_domain"/>
</dbReference>
<feature type="domain" description="Thioredoxin" evidence="2">
    <location>
        <begin position="108"/>
        <end position="294"/>
    </location>
</feature>
<evidence type="ECO:0000256" key="1">
    <source>
        <dbReference type="SAM" id="Phobius"/>
    </source>
</evidence>
<sequence>MNLPGVGRDQGAPGKAKGSTIMNKAILLGSAGGLAVALGMLAFGFVAGNPQAAKADTVQVAQVTSSTDTKASADTKIDRKEVEGIIRDYLLKNPEVLLEVQDALEAKQKEEQRLAALGVIKDSKDEIFNSTFDGVVGNPKGKVTIVEFYDYNCGFCKRAIEDMQALTKSDPDLRFVLKEFPILSPDSQKASVVSMAFHLMHPEKYGEFHTALLGGQGRATEATAIKVALSLGADEAALREKMKDPRIAETLSRTYDLATKLSITGTPSYVVGNEVIFGALGQQVLAEKIEQAKSAL</sequence>
<proteinExistence type="predicted"/>
<dbReference type="SUPFAM" id="SSF52833">
    <property type="entry name" value="Thioredoxin-like"/>
    <property type="match status" value="1"/>
</dbReference>
<reference evidence="3 4" key="1">
    <citation type="submission" date="2014-08" db="EMBL/GenBank/DDBJ databases">
        <authorList>
            <person name="Moulin Lionel"/>
        </authorList>
    </citation>
    <scope>NUCLEOTIDE SEQUENCE [LARGE SCALE GENOMIC DNA]</scope>
</reference>
<accession>A0A090GBZ8</accession>
<dbReference type="EMBL" id="CCNE01000018">
    <property type="protein sequence ID" value="CDX56904.1"/>
    <property type="molecule type" value="Genomic_DNA"/>
</dbReference>
<keyword evidence="1" id="KW-0812">Transmembrane</keyword>
<dbReference type="InterPro" id="IPR036249">
    <property type="entry name" value="Thioredoxin-like_sf"/>
</dbReference>
<dbReference type="PANTHER" id="PTHR35272:SF3">
    <property type="entry name" value="THIOL:DISULFIDE INTERCHANGE PROTEIN DSBC"/>
    <property type="match status" value="1"/>
</dbReference>
<dbReference type="Proteomes" id="UP000046122">
    <property type="component" value="Unassembled WGS sequence"/>
</dbReference>
<organism evidence="3 4">
    <name type="scientific">Mesorhizobium plurifarium</name>
    <dbReference type="NCBI Taxonomy" id="69974"/>
    <lineage>
        <taxon>Bacteria</taxon>
        <taxon>Pseudomonadati</taxon>
        <taxon>Pseudomonadota</taxon>
        <taxon>Alphaproteobacteria</taxon>
        <taxon>Hyphomicrobiales</taxon>
        <taxon>Phyllobacteriaceae</taxon>
        <taxon>Mesorhizobium</taxon>
    </lineage>
</organism>
<protein>
    <submittedName>
        <fullName evidence="3">DSBA oxidoreductase</fullName>
    </submittedName>
</protein>
<dbReference type="Pfam" id="PF01323">
    <property type="entry name" value="DSBA"/>
    <property type="match status" value="1"/>
</dbReference>
<dbReference type="InterPro" id="IPR051470">
    <property type="entry name" value="Thiol:disulfide_interchange"/>
</dbReference>
<dbReference type="PROSITE" id="PS51352">
    <property type="entry name" value="THIOREDOXIN_2"/>
    <property type="match status" value="1"/>
</dbReference>
<feature type="transmembrane region" description="Helical" evidence="1">
    <location>
        <begin position="25"/>
        <end position="47"/>
    </location>
</feature>
<dbReference type="AlphaFoldDB" id="A0A090GBZ8"/>
<evidence type="ECO:0000313" key="4">
    <source>
        <dbReference type="Proteomes" id="UP000046122"/>
    </source>
</evidence>
<keyword evidence="1" id="KW-1133">Transmembrane helix</keyword>
<dbReference type="Pfam" id="PF18312">
    <property type="entry name" value="ScsC_N"/>
    <property type="match status" value="1"/>
</dbReference>
<dbReference type="Gene3D" id="3.40.30.10">
    <property type="entry name" value="Glutaredoxin"/>
    <property type="match status" value="1"/>
</dbReference>
<evidence type="ECO:0000259" key="2">
    <source>
        <dbReference type="PROSITE" id="PS51352"/>
    </source>
</evidence>
<dbReference type="CDD" id="cd03023">
    <property type="entry name" value="DsbA_Com1_like"/>
    <property type="match status" value="1"/>
</dbReference>
<name>A0A090GBZ8_MESPL</name>
<dbReference type="PANTHER" id="PTHR35272">
    <property type="entry name" value="THIOL:DISULFIDE INTERCHANGE PROTEIN DSBC-RELATED"/>
    <property type="match status" value="1"/>
</dbReference>